<feature type="region of interest" description="Disordered" evidence="1">
    <location>
        <begin position="1"/>
        <end position="53"/>
    </location>
</feature>
<dbReference type="Pfam" id="PF00566">
    <property type="entry name" value="RabGAP-TBC"/>
    <property type="match status" value="1"/>
</dbReference>
<reference evidence="3" key="1">
    <citation type="submission" date="2023-01" db="EMBL/GenBank/DDBJ databases">
        <title>Metagenome sequencing of chrysophaentin producing Chrysophaeum taylorii.</title>
        <authorList>
            <person name="Davison J."/>
            <person name="Bewley C."/>
        </authorList>
    </citation>
    <scope>NUCLEOTIDE SEQUENCE</scope>
    <source>
        <strain evidence="3">NIES-1699</strain>
    </source>
</reference>
<sequence>MGPTLDQPCVVGGDDAKTSEWQPSTPPTRRDSAGDQEDPSRDRRHTPQRPFGLQFLMSSPDQRVTRDKSAAWPRTDGSAAAAVARWEALLRSWPSSCSSLTALRSRRTWRKKALELVAEHSGIPKEMRRKVWQTVLEAAVEASADYSSGAGQPPAAEVAPAFRPISEPIIPVSKTPPRDALITCGAAAADDDDDPPKPRQNNNNLPPLPDELDEPDLVGTLASNTAQSRSARPASGKDVPRWARPRRADDGRVSPRLLPREIALDVPRTFGGRDLVDEAAAFHTLAPDTTQRAQYIEQTRLRRLLVHFARTTPGVQYYQGMNFLGGTLLRVFEESDDKGIDRPPPLPPEEEMCSPEKTTKLSRSRRMARSTTIDAATAMAFRGLMALVTSLYVPDFSGLRELVAVAGSLLPRFAPKLASVLEAEGLDLMPITAAWCLTFFASSAMDFECVVCCWDFLILGTPSRREELMLPDETDDDDNDDCEVRTPLHDDFASPRDNNVKSAADALPDDDDDGGRGGGGGGGAPWKNKLHPPSKRPNGARRRHAFWSTSSSSKMNQKSAAKSTSPPGAPDDASDALSPRDRLGRDDDNAACYTPSEASSEATSHDNKRTPPQLPPSSSSKHTSYKMPFFSSSRQQQRRRRRRPAPAAETTLELPKTANGPPRNINNSQKKVDDETNLEKKKATNGGAVEQQQPVLARTKSQRRRDKALKNQSTTAERHSMLLRLCLVMLRLGERATWGRREECGEVDDLQSLSELLEAAQPSPVADADVSPGAASVLARQRSGCCFPSSTDVLCSLIAKTKVDPRTIRAYAKRYRKLQESPDTTPTALQPPGSTSLRPPATPPHQQYASKNKSSSLTSFFRSISRKPAHKVTRWRLGKHARRPSTPDRPSTDRRDLAAKTV</sequence>
<evidence type="ECO:0000313" key="4">
    <source>
        <dbReference type="Proteomes" id="UP001230188"/>
    </source>
</evidence>
<feature type="compositionally biased region" description="Low complexity" evidence="1">
    <location>
        <begin position="854"/>
        <end position="863"/>
    </location>
</feature>
<dbReference type="SMART" id="SM00164">
    <property type="entry name" value="TBC"/>
    <property type="match status" value="1"/>
</dbReference>
<feature type="region of interest" description="Disordered" evidence="1">
    <location>
        <begin position="336"/>
        <end position="366"/>
    </location>
</feature>
<dbReference type="AlphaFoldDB" id="A0AAD7XL17"/>
<feature type="region of interest" description="Disordered" evidence="1">
    <location>
        <begin position="469"/>
        <end position="715"/>
    </location>
</feature>
<comment type="caution">
    <text evidence="3">The sequence shown here is derived from an EMBL/GenBank/DDBJ whole genome shotgun (WGS) entry which is preliminary data.</text>
</comment>
<name>A0AAD7XL17_9STRA</name>
<feature type="compositionally biased region" description="Polar residues" evidence="1">
    <location>
        <begin position="844"/>
        <end position="853"/>
    </location>
</feature>
<dbReference type="Gene3D" id="1.10.472.80">
    <property type="entry name" value="Ypt/Rab-GAP domain of gyp1p, domain 3"/>
    <property type="match status" value="1"/>
</dbReference>
<dbReference type="InterPro" id="IPR035969">
    <property type="entry name" value="Rab-GAP_TBC_sf"/>
</dbReference>
<dbReference type="EMBL" id="JAQMWT010000344">
    <property type="protein sequence ID" value="KAJ8603743.1"/>
    <property type="molecule type" value="Genomic_DNA"/>
</dbReference>
<proteinExistence type="predicted"/>
<feature type="compositionally biased region" description="Low complexity" evidence="1">
    <location>
        <begin position="548"/>
        <end position="563"/>
    </location>
</feature>
<feature type="compositionally biased region" description="Basic and acidic residues" evidence="1">
    <location>
        <begin position="238"/>
        <end position="254"/>
    </location>
</feature>
<feature type="compositionally biased region" description="Basic and acidic residues" evidence="1">
    <location>
        <begin position="578"/>
        <end position="588"/>
    </location>
</feature>
<feature type="region of interest" description="Disordered" evidence="1">
    <location>
        <begin position="187"/>
        <end position="254"/>
    </location>
</feature>
<feature type="compositionally biased region" description="Basic residues" evidence="1">
    <location>
        <begin position="528"/>
        <end position="545"/>
    </location>
</feature>
<keyword evidence="4" id="KW-1185">Reference proteome</keyword>
<evidence type="ECO:0000313" key="3">
    <source>
        <dbReference type="EMBL" id="KAJ8603743.1"/>
    </source>
</evidence>
<feature type="domain" description="Rab-GAP TBC" evidence="2">
    <location>
        <begin position="122"/>
        <end position="461"/>
    </location>
</feature>
<evidence type="ECO:0000256" key="1">
    <source>
        <dbReference type="SAM" id="MobiDB-lite"/>
    </source>
</evidence>
<dbReference type="Gene3D" id="1.10.8.270">
    <property type="entry name" value="putative rabgap domain of human tbc1 domain family member 14 like domains"/>
    <property type="match status" value="1"/>
</dbReference>
<feature type="region of interest" description="Disordered" evidence="1">
    <location>
        <begin position="817"/>
        <end position="902"/>
    </location>
</feature>
<feature type="compositionally biased region" description="Polar residues" evidence="1">
    <location>
        <begin position="221"/>
        <end position="230"/>
    </location>
</feature>
<feature type="compositionally biased region" description="Basic and acidic residues" evidence="1">
    <location>
        <begin position="670"/>
        <end position="682"/>
    </location>
</feature>
<dbReference type="Proteomes" id="UP001230188">
    <property type="component" value="Unassembled WGS sequence"/>
</dbReference>
<organism evidence="3 4">
    <name type="scientific">Chrysophaeum taylorii</name>
    <dbReference type="NCBI Taxonomy" id="2483200"/>
    <lineage>
        <taxon>Eukaryota</taxon>
        <taxon>Sar</taxon>
        <taxon>Stramenopiles</taxon>
        <taxon>Ochrophyta</taxon>
        <taxon>Pelagophyceae</taxon>
        <taxon>Pelagomonadales</taxon>
        <taxon>Pelagomonadaceae</taxon>
        <taxon>Chrysophaeum</taxon>
    </lineage>
</organism>
<dbReference type="SUPFAM" id="SSF47923">
    <property type="entry name" value="Ypt/Rab-GAP domain of gyp1p"/>
    <property type="match status" value="1"/>
</dbReference>
<dbReference type="GO" id="GO:0005096">
    <property type="term" value="F:GTPase activator activity"/>
    <property type="evidence" value="ECO:0007669"/>
    <property type="project" value="TreeGrafter"/>
</dbReference>
<feature type="compositionally biased region" description="Basic and acidic residues" evidence="1">
    <location>
        <begin position="890"/>
        <end position="902"/>
    </location>
</feature>
<dbReference type="PANTHER" id="PTHR22957">
    <property type="entry name" value="TBC1 DOMAIN FAMILY MEMBER GTPASE-ACTIVATING PROTEIN"/>
    <property type="match status" value="1"/>
</dbReference>
<feature type="compositionally biased region" description="Acidic residues" evidence="1">
    <location>
        <begin position="469"/>
        <end position="481"/>
    </location>
</feature>
<evidence type="ECO:0000259" key="2">
    <source>
        <dbReference type="PROSITE" id="PS50086"/>
    </source>
</evidence>
<feature type="compositionally biased region" description="Polar residues" evidence="1">
    <location>
        <begin position="821"/>
        <end position="837"/>
    </location>
</feature>
<dbReference type="InterPro" id="IPR000195">
    <property type="entry name" value="Rab-GAP-TBC_dom"/>
</dbReference>
<feature type="compositionally biased region" description="Basic and acidic residues" evidence="1">
    <location>
        <begin position="482"/>
        <end position="494"/>
    </location>
</feature>
<dbReference type="PROSITE" id="PS50086">
    <property type="entry name" value="TBC_RABGAP"/>
    <property type="match status" value="1"/>
</dbReference>
<accession>A0AAD7XL17</accession>
<feature type="compositionally biased region" description="Basic and acidic residues" evidence="1">
    <location>
        <begin position="28"/>
        <end position="41"/>
    </location>
</feature>
<protein>
    <recommendedName>
        <fullName evidence="2">Rab-GAP TBC domain-containing protein</fullName>
    </recommendedName>
</protein>
<feature type="compositionally biased region" description="Basic residues" evidence="1">
    <location>
        <begin position="864"/>
        <end position="883"/>
    </location>
</feature>
<gene>
    <name evidence="3" type="ORF">CTAYLR_000273</name>
</gene>